<dbReference type="EMBL" id="CM055100">
    <property type="protein sequence ID" value="KAJ7542936.1"/>
    <property type="molecule type" value="Genomic_DNA"/>
</dbReference>
<evidence type="ECO:0000313" key="2">
    <source>
        <dbReference type="Proteomes" id="UP001162992"/>
    </source>
</evidence>
<gene>
    <name evidence="1" type="ORF">O6H91_09G018300</name>
</gene>
<organism evidence="1 2">
    <name type="scientific">Diphasiastrum complanatum</name>
    <name type="common">Issler's clubmoss</name>
    <name type="synonym">Lycopodium complanatum</name>
    <dbReference type="NCBI Taxonomy" id="34168"/>
    <lineage>
        <taxon>Eukaryota</taxon>
        <taxon>Viridiplantae</taxon>
        <taxon>Streptophyta</taxon>
        <taxon>Embryophyta</taxon>
        <taxon>Tracheophyta</taxon>
        <taxon>Lycopodiopsida</taxon>
        <taxon>Lycopodiales</taxon>
        <taxon>Lycopodiaceae</taxon>
        <taxon>Lycopodioideae</taxon>
        <taxon>Diphasiastrum</taxon>
    </lineage>
</organism>
<proteinExistence type="predicted"/>
<keyword evidence="2" id="KW-1185">Reference proteome</keyword>
<evidence type="ECO:0000313" key="1">
    <source>
        <dbReference type="EMBL" id="KAJ7542936.1"/>
    </source>
</evidence>
<sequence length="209" mass="23577">MLFGAMEMDGPSRSSFRTLSTAKKRIADENLREDSEEPVVLTPPQGARVPAKLRLSVSRKQMDILVSDSQQADIDESSLNKRKRALFGASRTNSKSPDSLLPPPDFEAASYPKGWGVGKKRKLVNVDVVESMRRIAVHEMNRKDREIIGLNGQLEEDSRTMEYLQLQLQQERSKRLQAERENAILQGQIAMLVNIIDEGEEMDVTVHES</sequence>
<accession>A0ACC2CLP3</accession>
<reference evidence="2" key="1">
    <citation type="journal article" date="2024" name="Proc. Natl. Acad. Sci. U.S.A.">
        <title>Extraordinary preservation of gene collinearity over three hundred million years revealed in homosporous lycophytes.</title>
        <authorList>
            <person name="Li C."/>
            <person name="Wickell D."/>
            <person name="Kuo L.Y."/>
            <person name="Chen X."/>
            <person name="Nie B."/>
            <person name="Liao X."/>
            <person name="Peng D."/>
            <person name="Ji J."/>
            <person name="Jenkins J."/>
            <person name="Williams M."/>
            <person name="Shu S."/>
            <person name="Plott C."/>
            <person name="Barry K."/>
            <person name="Rajasekar S."/>
            <person name="Grimwood J."/>
            <person name="Han X."/>
            <person name="Sun S."/>
            <person name="Hou Z."/>
            <person name="He W."/>
            <person name="Dai G."/>
            <person name="Sun C."/>
            <person name="Schmutz J."/>
            <person name="Leebens-Mack J.H."/>
            <person name="Li F.W."/>
            <person name="Wang L."/>
        </authorList>
    </citation>
    <scope>NUCLEOTIDE SEQUENCE [LARGE SCALE GENOMIC DNA]</scope>
    <source>
        <strain evidence="2">cv. PW_Plant_1</strain>
    </source>
</reference>
<comment type="caution">
    <text evidence="1">The sequence shown here is derived from an EMBL/GenBank/DDBJ whole genome shotgun (WGS) entry which is preliminary data.</text>
</comment>
<protein>
    <submittedName>
        <fullName evidence="1">Uncharacterized protein</fullName>
    </submittedName>
</protein>
<dbReference type="Proteomes" id="UP001162992">
    <property type="component" value="Chromosome 9"/>
</dbReference>
<name>A0ACC2CLP3_DIPCM</name>